<reference evidence="5" key="1">
    <citation type="journal article" date="2012" name="MBio">
        <title>Comparative genome analysis of Trichophyton rubrum and related dermatophytes reveals candidate genes involved in infection.</title>
        <authorList>
            <person name="Martinez D.A."/>
            <person name="Oliver B.G."/>
            <person name="Graeser Y."/>
            <person name="Goldberg J.M."/>
            <person name="Li W."/>
            <person name="Martinez-Rossi N.M."/>
            <person name="Monod M."/>
            <person name="Shelest E."/>
            <person name="Barton R.C."/>
            <person name="Birch E."/>
            <person name="Brakhage A.A."/>
            <person name="Chen Z."/>
            <person name="Gurr S.J."/>
            <person name="Heiman D."/>
            <person name="Heitman J."/>
            <person name="Kosti I."/>
            <person name="Rossi A."/>
            <person name="Saif S."/>
            <person name="Samalova M."/>
            <person name="Saunders C.W."/>
            <person name="Shea T."/>
            <person name="Summerbell R.C."/>
            <person name="Xu J."/>
            <person name="Young S."/>
            <person name="Zeng Q."/>
            <person name="Birren B.W."/>
            <person name="Cuomo C.A."/>
            <person name="White T.C."/>
        </authorList>
    </citation>
    <scope>NUCLEOTIDE SEQUENCE [LARGE SCALE GENOMIC DNA]</scope>
    <source>
        <strain evidence="5">ATCC MYA-4605 / CBS 113480</strain>
    </source>
</reference>
<dbReference type="EMBL" id="DS995703">
    <property type="protein sequence ID" value="EEQ30885.1"/>
    <property type="molecule type" value="Genomic_DNA"/>
</dbReference>
<dbReference type="PANTHER" id="PTHR45994:SF1">
    <property type="entry name" value="FI21225P1"/>
    <property type="match status" value="1"/>
</dbReference>
<dbReference type="Proteomes" id="UP000002035">
    <property type="component" value="Unassembled WGS sequence"/>
</dbReference>
<comment type="subcellular location">
    <subcellularLocation>
        <location evidence="1">Cytoplasm</location>
    </subcellularLocation>
</comment>
<dbReference type="STRING" id="554155.C5FJM4"/>
<keyword evidence="5" id="KW-1185">Reference proteome</keyword>
<keyword evidence="2" id="KW-0963">Cytoplasm</keyword>
<proteinExistence type="predicted"/>
<evidence type="ECO:0000259" key="3">
    <source>
        <dbReference type="Pfam" id="PF11701"/>
    </source>
</evidence>
<dbReference type="HOGENOM" id="CLU_016305_0_0_1"/>
<evidence type="ECO:0000256" key="1">
    <source>
        <dbReference type="ARBA" id="ARBA00004496"/>
    </source>
</evidence>
<name>C5FJM4_ARTOC</name>
<dbReference type="GO" id="GO:0005737">
    <property type="term" value="C:cytoplasm"/>
    <property type="evidence" value="ECO:0007669"/>
    <property type="project" value="UniProtKB-SubCell"/>
</dbReference>
<dbReference type="GeneID" id="9229522"/>
<dbReference type="Pfam" id="PF11701">
    <property type="entry name" value="UNC45-central"/>
    <property type="match status" value="1"/>
</dbReference>
<dbReference type="GO" id="GO:0051879">
    <property type="term" value="F:Hsp90 protein binding"/>
    <property type="evidence" value="ECO:0007669"/>
    <property type="project" value="TreeGrafter"/>
</dbReference>
<evidence type="ECO:0000313" key="4">
    <source>
        <dbReference type="EMBL" id="EEQ30885.1"/>
    </source>
</evidence>
<dbReference type="RefSeq" id="XP_002848198.1">
    <property type="nucleotide sequence ID" value="XM_002848152.1"/>
</dbReference>
<dbReference type="Gene3D" id="1.25.10.10">
    <property type="entry name" value="Leucine-rich Repeat Variant"/>
    <property type="match status" value="1"/>
</dbReference>
<dbReference type="OMA" id="VCNLMTC"/>
<dbReference type="VEuPathDB" id="FungiDB:MCYG_03704"/>
<dbReference type="InterPro" id="IPR016024">
    <property type="entry name" value="ARM-type_fold"/>
</dbReference>
<feature type="domain" description="UNC-45/Cro1/She4 central" evidence="3">
    <location>
        <begin position="226"/>
        <end position="376"/>
    </location>
</feature>
<evidence type="ECO:0000313" key="5">
    <source>
        <dbReference type="Proteomes" id="UP000002035"/>
    </source>
</evidence>
<dbReference type="AlphaFoldDB" id="C5FJM4"/>
<dbReference type="InterPro" id="IPR024660">
    <property type="entry name" value="UCS_central_dom"/>
</dbReference>
<gene>
    <name evidence="4" type="ORF">MCYG_03704</name>
</gene>
<evidence type="ECO:0000256" key="2">
    <source>
        <dbReference type="ARBA" id="ARBA00022490"/>
    </source>
</evidence>
<dbReference type="PANTHER" id="PTHR45994">
    <property type="entry name" value="FI21225P1"/>
    <property type="match status" value="1"/>
</dbReference>
<sequence>MVSVHDLERASTLAREAVELVDAGHKEAASRNLREAIAIAPDSEDVKTVFRKIREDEENSHPLLNLCRRFVTLRDEGAAREATQYLRSEGLQPPPEVALECVKLLLAEPAASLPAGQDDIITGLVRQSSRVRSYFAGELQVSVTGLFDKIYDRGDGAVVCLDMVVLERGLWQSEHTRKHCEEELFQLFIAKLMESGHDHDGRSLKGIARLLVVDAESLKHLVDEEGFDVIFSSLDRRLPADVRSQATLATAKYLEVSGEAGQTLCANFIKARVAKHRKGDYIIAFSGASVVFPIMPEFAVSLFLTESFLKSLIPLLARKIKCKNLELAVLELFNAASVNGSCREAISKHFLDWLSEHLNGGTDEASALAAVVLAKLSVSPKDASADKDKSGVVQEEHADPLELVNRFKTMLAKKPGQDGNNNLRHLVEGLAYASVKAEVKEQLANDAKFLRDLIGVLLGSIADSTVVYGGLMIIHNITAYRPNMSEEQKKMSELKAYANASKPRAAANPLDDDGHTKARCVAVVNAGVMPLLAECGKSQLASPKDLVNKIILSLSKDSKARGKLAQQGAVKLLISSVTSQDGNTSKNAAESTVTSGAHALARILISVNPSHVFPSSGFPQITSAIRPLNILLTPTGSTSISSDQPRDLLPVFESLLALTNLASYPDQSVSTSIVRSAWPTIEDLLLSHHTYIQRAACELVCNLMSCEAGVGKFADGTHRASQRMHILLALADIDDLPTRSAAGGALAMLTGFEGAVSAIVERPRGIDIVLGLCQEDDDGLVHRGVVCVQNIVGATGDIGRKARISLREKRGMEILRDCLTKTKNPVVMRSGVEALKQLVDRQVSN</sequence>
<dbReference type="eggNOG" id="KOG4151">
    <property type="taxonomic scope" value="Eukaryota"/>
</dbReference>
<dbReference type="SUPFAM" id="SSF48371">
    <property type="entry name" value="ARM repeat"/>
    <property type="match status" value="2"/>
</dbReference>
<organism evidence="4 5">
    <name type="scientific">Arthroderma otae (strain ATCC MYA-4605 / CBS 113480)</name>
    <name type="common">Microsporum canis</name>
    <dbReference type="NCBI Taxonomy" id="554155"/>
    <lineage>
        <taxon>Eukaryota</taxon>
        <taxon>Fungi</taxon>
        <taxon>Dikarya</taxon>
        <taxon>Ascomycota</taxon>
        <taxon>Pezizomycotina</taxon>
        <taxon>Eurotiomycetes</taxon>
        <taxon>Eurotiomycetidae</taxon>
        <taxon>Onygenales</taxon>
        <taxon>Arthrodermataceae</taxon>
        <taxon>Microsporum</taxon>
    </lineage>
</organism>
<accession>C5FJM4</accession>
<dbReference type="OrthoDB" id="5574718at2759"/>
<dbReference type="InterPro" id="IPR011989">
    <property type="entry name" value="ARM-like"/>
</dbReference>
<protein>
    <submittedName>
        <fullName evidence="4">CRO1 protein</fullName>
    </submittedName>
</protein>